<keyword evidence="2 5" id="KW-0812">Transmembrane</keyword>
<evidence type="ECO:0000256" key="2">
    <source>
        <dbReference type="ARBA" id="ARBA00022692"/>
    </source>
</evidence>
<accession>A0A518V5N1</accession>
<keyword evidence="7" id="KW-1185">Reference proteome</keyword>
<dbReference type="InterPro" id="IPR010899">
    <property type="entry name" value="UPF0344"/>
</dbReference>
<evidence type="ECO:0000256" key="1">
    <source>
        <dbReference type="ARBA" id="ARBA00022475"/>
    </source>
</evidence>
<organism evidence="6 7">
    <name type="scientific">Brevibacillus laterosporus</name>
    <name type="common">Bacillus laterosporus</name>
    <dbReference type="NCBI Taxonomy" id="1465"/>
    <lineage>
        <taxon>Bacteria</taxon>
        <taxon>Bacillati</taxon>
        <taxon>Bacillota</taxon>
        <taxon>Bacilli</taxon>
        <taxon>Bacillales</taxon>
        <taxon>Paenibacillaceae</taxon>
        <taxon>Brevibacillus</taxon>
    </lineage>
</organism>
<keyword evidence="3 5" id="KW-1133">Transmembrane helix</keyword>
<protein>
    <submittedName>
        <fullName evidence="6">DUF1516 family protein</fullName>
    </submittedName>
</protein>
<evidence type="ECO:0000313" key="7">
    <source>
        <dbReference type="Proteomes" id="UP000319432"/>
    </source>
</evidence>
<dbReference type="NCBIfam" id="NF010198">
    <property type="entry name" value="PRK13673.1-5"/>
    <property type="match status" value="1"/>
</dbReference>
<name>A0A518V5N1_BRELA</name>
<dbReference type="EMBL" id="CP033464">
    <property type="protein sequence ID" value="QDX92296.1"/>
    <property type="molecule type" value="Genomic_DNA"/>
</dbReference>
<feature type="transmembrane region" description="Helical" evidence="5">
    <location>
        <begin position="42"/>
        <end position="62"/>
    </location>
</feature>
<reference evidence="6 7" key="1">
    <citation type="submission" date="2018-11" db="EMBL/GenBank/DDBJ databases">
        <title>Phylogenetic determinants of toxin gene distribution in genomes of Brevibacillus laterosporus.</title>
        <authorList>
            <person name="Glare T.R."/>
            <person name="Durrant A."/>
            <person name="Berry C."/>
            <person name="Palma L."/>
            <person name="Ormskirk M."/>
            <person name="Cox M.O."/>
        </authorList>
    </citation>
    <scope>NUCLEOTIDE SEQUENCE [LARGE SCALE GENOMIC DNA]</scope>
    <source>
        <strain evidence="6 7">1821L</strain>
    </source>
</reference>
<sequence>MRYEAILASHVGGWEAALVLLILAYVLYRLDKNKIAKILHMILRLMYIIIVVFGAMLLFKFYMGDFRLIIKGILGVCTIGLMEMALVRADKRKPNFVFFIGSLVLLVIVVLIGYRIF</sequence>
<feature type="transmembrane region" description="Helical" evidence="5">
    <location>
        <begin position="68"/>
        <end position="89"/>
    </location>
</feature>
<evidence type="ECO:0000313" key="6">
    <source>
        <dbReference type="EMBL" id="QDX92296.1"/>
    </source>
</evidence>
<evidence type="ECO:0000256" key="3">
    <source>
        <dbReference type="ARBA" id="ARBA00022989"/>
    </source>
</evidence>
<feature type="transmembrane region" description="Helical" evidence="5">
    <location>
        <begin position="12"/>
        <end position="30"/>
    </location>
</feature>
<feature type="transmembrane region" description="Helical" evidence="5">
    <location>
        <begin position="96"/>
        <end position="116"/>
    </location>
</feature>
<dbReference type="OrthoDB" id="2365314at2"/>
<dbReference type="Pfam" id="PF07457">
    <property type="entry name" value="DUF1516"/>
    <property type="match status" value="1"/>
</dbReference>
<dbReference type="AlphaFoldDB" id="A0A518V5N1"/>
<proteinExistence type="predicted"/>
<keyword evidence="4 5" id="KW-0472">Membrane</keyword>
<dbReference type="Proteomes" id="UP000319432">
    <property type="component" value="Chromosome"/>
</dbReference>
<keyword evidence="1" id="KW-1003">Cell membrane</keyword>
<gene>
    <name evidence="6" type="ORF">EEL30_07960</name>
</gene>
<evidence type="ECO:0000256" key="4">
    <source>
        <dbReference type="ARBA" id="ARBA00023136"/>
    </source>
</evidence>
<evidence type="ECO:0000256" key="5">
    <source>
        <dbReference type="SAM" id="Phobius"/>
    </source>
</evidence>